<reference evidence="2" key="1">
    <citation type="journal article" date="2015" name="Nature">
        <title>Complex archaea that bridge the gap between prokaryotes and eukaryotes.</title>
        <authorList>
            <person name="Spang A."/>
            <person name="Saw J.H."/>
            <person name="Jorgensen S.L."/>
            <person name="Zaremba-Niedzwiedzka K."/>
            <person name="Martijn J."/>
            <person name="Lind A.E."/>
            <person name="van Eijk R."/>
            <person name="Schleper C."/>
            <person name="Guy L."/>
            <person name="Ettema T.J."/>
        </authorList>
    </citation>
    <scope>NUCLEOTIDE SEQUENCE</scope>
</reference>
<dbReference type="AlphaFoldDB" id="A0A0F9QLX4"/>
<accession>A0A0F9QLX4</accession>
<feature type="non-terminal residue" evidence="2">
    <location>
        <position position="46"/>
    </location>
</feature>
<evidence type="ECO:0000313" key="2">
    <source>
        <dbReference type="EMBL" id="KKN45160.1"/>
    </source>
</evidence>
<feature type="region of interest" description="Disordered" evidence="1">
    <location>
        <begin position="23"/>
        <end position="46"/>
    </location>
</feature>
<comment type="caution">
    <text evidence="2">The sequence shown here is derived from an EMBL/GenBank/DDBJ whole genome shotgun (WGS) entry which is preliminary data.</text>
</comment>
<evidence type="ECO:0000256" key="1">
    <source>
        <dbReference type="SAM" id="MobiDB-lite"/>
    </source>
</evidence>
<organism evidence="2">
    <name type="scientific">marine sediment metagenome</name>
    <dbReference type="NCBI Taxonomy" id="412755"/>
    <lineage>
        <taxon>unclassified sequences</taxon>
        <taxon>metagenomes</taxon>
        <taxon>ecological metagenomes</taxon>
    </lineage>
</organism>
<name>A0A0F9QLX4_9ZZZZ</name>
<gene>
    <name evidence="2" type="ORF">LCGC14_0686130</name>
</gene>
<sequence length="46" mass="5313">MGRKVILMLTDDEQAKLAEFMKEPDHETKQKTICYEPPPDGSERCC</sequence>
<protein>
    <submittedName>
        <fullName evidence="2">Uncharacterized protein</fullName>
    </submittedName>
</protein>
<dbReference type="EMBL" id="LAZR01001409">
    <property type="protein sequence ID" value="KKN45160.1"/>
    <property type="molecule type" value="Genomic_DNA"/>
</dbReference>
<proteinExistence type="predicted"/>